<accession>A0A381YQF8</accession>
<evidence type="ECO:0000313" key="2">
    <source>
        <dbReference type="EMBL" id="SVA78737.1"/>
    </source>
</evidence>
<reference evidence="2" key="1">
    <citation type="submission" date="2018-05" db="EMBL/GenBank/DDBJ databases">
        <authorList>
            <person name="Lanie J.A."/>
            <person name="Ng W.-L."/>
            <person name="Kazmierczak K.M."/>
            <person name="Andrzejewski T.M."/>
            <person name="Davidsen T.M."/>
            <person name="Wayne K.J."/>
            <person name="Tettelin H."/>
            <person name="Glass J.I."/>
            <person name="Rusch D."/>
            <person name="Podicherti R."/>
            <person name="Tsui H.-C.T."/>
            <person name="Winkler M.E."/>
        </authorList>
    </citation>
    <scope>NUCLEOTIDE SEQUENCE</scope>
</reference>
<keyword evidence="1" id="KW-0472">Membrane</keyword>
<feature type="transmembrane region" description="Helical" evidence="1">
    <location>
        <begin position="49"/>
        <end position="65"/>
    </location>
</feature>
<sequence>MSDKRSAKESQILPFGFKSHREIILHPVSIIIQIINIIVVYSLYDLKSALAFTFFLLAIVFFILLQPDEEA</sequence>
<dbReference type="EMBL" id="UINC01018692">
    <property type="protein sequence ID" value="SVA78737.1"/>
    <property type="molecule type" value="Genomic_DNA"/>
</dbReference>
<name>A0A381YQF8_9ZZZZ</name>
<keyword evidence="1" id="KW-0812">Transmembrane</keyword>
<keyword evidence="1" id="KW-1133">Transmembrane helix</keyword>
<protein>
    <submittedName>
        <fullName evidence="2">Uncharacterized protein</fullName>
    </submittedName>
</protein>
<dbReference type="AlphaFoldDB" id="A0A381YQF8"/>
<evidence type="ECO:0000256" key="1">
    <source>
        <dbReference type="SAM" id="Phobius"/>
    </source>
</evidence>
<proteinExistence type="predicted"/>
<feature type="transmembrane region" description="Helical" evidence="1">
    <location>
        <begin position="23"/>
        <end position="43"/>
    </location>
</feature>
<organism evidence="2">
    <name type="scientific">marine metagenome</name>
    <dbReference type="NCBI Taxonomy" id="408172"/>
    <lineage>
        <taxon>unclassified sequences</taxon>
        <taxon>metagenomes</taxon>
        <taxon>ecological metagenomes</taxon>
    </lineage>
</organism>
<gene>
    <name evidence="2" type="ORF">METZ01_LOCUS131591</name>
</gene>